<dbReference type="InterPro" id="IPR054612">
    <property type="entry name" value="Phage_capsid-like_C"/>
</dbReference>
<proteinExistence type="predicted"/>
<dbReference type="OrthoDB" id="64791at2"/>
<keyword evidence="2" id="KW-0175">Coiled coil</keyword>
<dbReference type="AlphaFoldDB" id="A0A3L7JJW4"/>
<gene>
    <name evidence="4" type="ORF">D9X91_22155</name>
</gene>
<name>A0A3L7JJW4_9BACI</name>
<evidence type="ECO:0000256" key="2">
    <source>
        <dbReference type="SAM" id="Coils"/>
    </source>
</evidence>
<evidence type="ECO:0000259" key="3">
    <source>
        <dbReference type="Pfam" id="PF05065"/>
    </source>
</evidence>
<evidence type="ECO:0000313" key="4">
    <source>
        <dbReference type="EMBL" id="RLQ89951.1"/>
    </source>
</evidence>
<dbReference type="Pfam" id="PF05065">
    <property type="entry name" value="Phage_capsid"/>
    <property type="match status" value="1"/>
</dbReference>
<sequence>MGNKQKIEKLQKDIDELLSAIEMVRSVRGYNLTEDTEKRLQKESDRAEKMINELERLQKQEERGNVKMAKEMKMEKRSVTGFETELRTLSTTANGTAVIPENVQNEIIKKMEEVSPAFKQARKLPSNNGSLKVAKENDAVSGGFFGEGEDILEEAINFTNVELKQKRLGAAASLSNQLINDSAVDIVSYVNDLLGRRVAKVAEQAIFKGDGANEFSGIMLETAVNETEYSLATELDMDSFMDVYTSLHPTFLDGAAFYMSRSFFNKAVKLKDAMGHYYMQNAVVNGKPTYTLFNRPVFVTEALDAGDTVGQVPVVFANLGQAYSILVKQEMNLRQIIDGQQALRGSQLLVLDGYMDGAVTNHAAIAKLTVTA</sequence>
<comment type="subcellular location">
    <subcellularLocation>
        <location evidence="1">Virion</location>
    </subcellularLocation>
</comment>
<dbReference type="Proteomes" id="UP000276770">
    <property type="component" value="Unassembled WGS sequence"/>
</dbReference>
<protein>
    <submittedName>
        <fullName evidence="4">Phage major capsid protein</fullName>
    </submittedName>
</protein>
<reference evidence="4 5" key="1">
    <citation type="submission" date="2018-10" db="EMBL/GenBank/DDBJ databases">
        <title>Falsibacillus sp. genome draft.</title>
        <authorList>
            <person name="Shi S."/>
        </authorList>
    </citation>
    <scope>NUCLEOTIDE SEQUENCE [LARGE SCALE GENOMIC DNA]</scope>
    <source>
        <strain evidence="4 5">GY 10110</strain>
    </source>
</reference>
<dbReference type="Gene3D" id="3.30.2400.10">
    <property type="entry name" value="Major capsid protein gp5"/>
    <property type="match status" value="1"/>
</dbReference>
<comment type="caution">
    <text evidence="4">The sequence shown here is derived from an EMBL/GenBank/DDBJ whole genome shotgun (WGS) entry which is preliminary data.</text>
</comment>
<feature type="domain" description="Phage capsid-like C-terminal" evidence="3">
    <location>
        <begin position="95"/>
        <end position="369"/>
    </location>
</feature>
<accession>A0A3L7JJW4</accession>
<dbReference type="InterPro" id="IPR024455">
    <property type="entry name" value="Phage_capsid"/>
</dbReference>
<evidence type="ECO:0000313" key="5">
    <source>
        <dbReference type="Proteomes" id="UP000276770"/>
    </source>
</evidence>
<dbReference type="NCBIfam" id="TIGR01554">
    <property type="entry name" value="major_cap_HK97"/>
    <property type="match status" value="1"/>
</dbReference>
<dbReference type="RefSeq" id="WP_121682836.1">
    <property type="nucleotide sequence ID" value="NZ_RCVZ01000034.1"/>
</dbReference>
<feature type="coiled-coil region" evidence="2">
    <location>
        <begin position="7"/>
        <end position="67"/>
    </location>
</feature>
<organism evidence="4 5">
    <name type="scientific">Falsibacillus albus</name>
    <dbReference type="NCBI Taxonomy" id="2478915"/>
    <lineage>
        <taxon>Bacteria</taxon>
        <taxon>Bacillati</taxon>
        <taxon>Bacillota</taxon>
        <taxon>Bacilli</taxon>
        <taxon>Bacillales</taxon>
        <taxon>Bacillaceae</taxon>
        <taxon>Falsibacillus</taxon>
    </lineage>
</organism>
<dbReference type="EMBL" id="RCVZ01000034">
    <property type="protein sequence ID" value="RLQ89951.1"/>
    <property type="molecule type" value="Genomic_DNA"/>
</dbReference>
<dbReference type="SUPFAM" id="SSF56563">
    <property type="entry name" value="Major capsid protein gp5"/>
    <property type="match status" value="1"/>
</dbReference>
<keyword evidence="5" id="KW-1185">Reference proteome</keyword>
<evidence type="ECO:0000256" key="1">
    <source>
        <dbReference type="ARBA" id="ARBA00004328"/>
    </source>
</evidence>